<dbReference type="STRING" id="1435051.BMOU_1021"/>
<dbReference type="PANTHER" id="PTHR43626:SF4">
    <property type="entry name" value="GCN5-RELATED N-ACETYLTRANSFERASE 2, CHLOROPLASTIC"/>
    <property type="match status" value="1"/>
</dbReference>
<dbReference type="SUPFAM" id="SSF55729">
    <property type="entry name" value="Acyl-CoA N-acyltransferases (Nat)"/>
    <property type="match status" value="1"/>
</dbReference>
<feature type="domain" description="N-acetyltransferase" evidence="3">
    <location>
        <begin position="33"/>
        <end position="84"/>
    </location>
</feature>
<evidence type="ECO:0000313" key="4">
    <source>
        <dbReference type="EMBL" id="ETY71523.1"/>
    </source>
</evidence>
<dbReference type="GeneID" id="97503317"/>
<evidence type="ECO:0000259" key="3">
    <source>
        <dbReference type="Pfam" id="PF00583"/>
    </source>
</evidence>
<protein>
    <submittedName>
        <fullName evidence="4">GNAT family acetyltransferase</fullName>
    </submittedName>
</protein>
<dbReference type="AlphaFoldDB" id="W4N8T9"/>
<accession>W4N8T9</accession>
<dbReference type="Gene3D" id="3.40.630.30">
    <property type="match status" value="1"/>
</dbReference>
<evidence type="ECO:0000256" key="2">
    <source>
        <dbReference type="ARBA" id="ARBA00023315"/>
    </source>
</evidence>
<organism evidence="4 5">
    <name type="scientific">Bifidobacterium moukalabense DSM 27321</name>
    <dbReference type="NCBI Taxonomy" id="1435051"/>
    <lineage>
        <taxon>Bacteria</taxon>
        <taxon>Bacillati</taxon>
        <taxon>Actinomycetota</taxon>
        <taxon>Actinomycetes</taxon>
        <taxon>Bifidobacteriales</taxon>
        <taxon>Bifidobacteriaceae</taxon>
        <taxon>Bifidobacterium</taxon>
    </lineage>
</organism>
<dbReference type="InterPro" id="IPR000182">
    <property type="entry name" value="GNAT_dom"/>
</dbReference>
<dbReference type="Proteomes" id="UP000019155">
    <property type="component" value="Unassembled WGS sequence"/>
</dbReference>
<dbReference type="Pfam" id="PF00583">
    <property type="entry name" value="Acetyltransf_1"/>
    <property type="match status" value="1"/>
</dbReference>
<name>W4N8T9_9BIFI</name>
<reference evidence="4 5" key="1">
    <citation type="journal article" date="2014" name="Genome Announc.">
        <title>The Genome Sequence of Bifidobacterium moukalabense DSM 27321 Highlights the Close Phylogenetic Relatedness with the Bifidobacterium dentium Taxon.</title>
        <authorList>
            <person name="Lugli G.A."/>
            <person name="Duranti S."/>
            <person name="Milani C."/>
            <person name="Turroni F."/>
            <person name="Viappiani A."/>
            <person name="Mangifesta M."/>
            <person name="van Sinderen D."/>
            <person name="Ventura M."/>
        </authorList>
    </citation>
    <scope>NUCLEOTIDE SEQUENCE [LARGE SCALE GENOMIC DNA]</scope>
    <source>
        <strain evidence="4 5">DSM 27321</strain>
    </source>
</reference>
<evidence type="ECO:0000256" key="1">
    <source>
        <dbReference type="ARBA" id="ARBA00022679"/>
    </source>
</evidence>
<dbReference type="RefSeq" id="WP_235143708.1">
    <property type="nucleotide sequence ID" value="NZ_AZMV01000004.1"/>
</dbReference>
<dbReference type="InterPro" id="IPR016181">
    <property type="entry name" value="Acyl_CoA_acyltransferase"/>
</dbReference>
<keyword evidence="2" id="KW-0012">Acyltransferase</keyword>
<dbReference type="GO" id="GO:0008080">
    <property type="term" value="F:N-acetyltransferase activity"/>
    <property type="evidence" value="ECO:0007669"/>
    <property type="project" value="InterPro"/>
</dbReference>
<dbReference type="InterPro" id="IPR045039">
    <property type="entry name" value="NSI-like"/>
</dbReference>
<dbReference type="EMBL" id="AZMV01000004">
    <property type="protein sequence ID" value="ETY71523.1"/>
    <property type="molecule type" value="Genomic_DNA"/>
</dbReference>
<keyword evidence="5" id="KW-1185">Reference proteome</keyword>
<dbReference type="GO" id="GO:0005737">
    <property type="term" value="C:cytoplasm"/>
    <property type="evidence" value="ECO:0007669"/>
    <property type="project" value="TreeGrafter"/>
</dbReference>
<dbReference type="CDD" id="cd04301">
    <property type="entry name" value="NAT_SF"/>
    <property type="match status" value="1"/>
</dbReference>
<proteinExistence type="predicted"/>
<evidence type="ECO:0000313" key="5">
    <source>
        <dbReference type="Proteomes" id="UP000019155"/>
    </source>
</evidence>
<sequence>MKIERKMPTPEQFEAIYRSVGWDAPGLEQIRVALNHSLQGFMIFDDGKPIGMARLLGDYAMAYLIKDVAVLPEYQHRGAGTLLMLRWDMSNVLNPPICQEGFRERETEHCVSNERRIPSAEPCALKRTAA</sequence>
<gene>
    <name evidence="4" type="ORF">BMOU_1021</name>
</gene>
<comment type="caution">
    <text evidence="4">The sequence shown here is derived from an EMBL/GenBank/DDBJ whole genome shotgun (WGS) entry which is preliminary data.</text>
</comment>
<dbReference type="PANTHER" id="PTHR43626">
    <property type="entry name" value="ACYL-COA N-ACYLTRANSFERASE"/>
    <property type="match status" value="1"/>
</dbReference>
<dbReference type="eggNOG" id="COG0454">
    <property type="taxonomic scope" value="Bacteria"/>
</dbReference>
<keyword evidence="1 4" id="KW-0808">Transferase</keyword>